<evidence type="ECO:0000256" key="7">
    <source>
        <dbReference type="SAM" id="Phobius"/>
    </source>
</evidence>
<dbReference type="CDD" id="cd00033">
    <property type="entry name" value="CCP"/>
    <property type="match status" value="2"/>
</dbReference>
<evidence type="ECO:0000256" key="1">
    <source>
        <dbReference type="ARBA" id="ARBA00022723"/>
    </source>
</evidence>
<dbReference type="RefSeq" id="XP_022245551.1">
    <property type="nucleotide sequence ID" value="XM_022389843.1"/>
</dbReference>
<keyword evidence="4" id="KW-0106">Calcium</keyword>
<keyword evidence="6" id="KW-0768">Sushi</keyword>
<dbReference type="InterPro" id="IPR006585">
    <property type="entry name" value="FTP1"/>
</dbReference>
<keyword evidence="3" id="KW-0677">Repeat</keyword>
<dbReference type="InterPro" id="IPR008979">
    <property type="entry name" value="Galactose-bd-like_sf"/>
</dbReference>
<dbReference type="SMART" id="SM00032">
    <property type="entry name" value="CCP"/>
    <property type="match status" value="2"/>
</dbReference>
<evidence type="ECO:0000256" key="8">
    <source>
        <dbReference type="SAM" id="SignalP"/>
    </source>
</evidence>
<dbReference type="Pfam" id="PF00084">
    <property type="entry name" value="Sushi"/>
    <property type="match status" value="2"/>
</dbReference>
<dbReference type="SMART" id="SM00607">
    <property type="entry name" value="FTP"/>
    <property type="match status" value="1"/>
</dbReference>
<name>A0ABM1SPJ5_LIMPO</name>
<keyword evidence="7" id="KW-0472">Membrane</keyword>
<reference evidence="11" key="1">
    <citation type="submission" date="2025-08" db="UniProtKB">
        <authorList>
            <consortium name="RefSeq"/>
        </authorList>
    </citation>
    <scope>IDENTIFICATION</scope>
    <source>
        <tissue evidence="11">Muscle</tissue>
    </source>
</reference>
<dbReference type="Gene3D" id="2.10.70.10">
    <property type="entry name" value="Complement Module, domain 1"/>
    <property type="match status" value="2"/>
</dbReference>
<dbReference type="PANTHER" id="PTHR45656:SF4">
    <property type="entry name" value="PROTEIN CBR-CLEC-78"/>
    <property type="match status" value="1"/>
</dbReference>
<accession>A0ABM1SPJ5</accession>
<keyword evidence="10" id="KW-1185">Reference proteome</keyword>
<keyword evidence="2 8" id="KW-0732">Signal</keyword>
<evidence type="ECO:0000256" key="6">
    <source>
        <dbReference type="PROSITE-ProRule" id="PRU00302"/>
    </source>
</evidence>
<evidence type="ECO:0000256" key="2">
    <source>
        <dbReference type="ARBA" id="ARBA00022729"/>
    </source>
</evidence>
<proteinExistence type="predicted"/>
<evidence type="ECO:0000256" key="5">
    <source>
        <dbReference type="ARBA" id="ARBA00023157"/>
    </source>
</evidence>
<feature type="disulfide bond" evidence="6">
    <location>
        <begin position="247"/>
        <end position="274"/>
    </location>
</feature>
<keyword evidence="5 6" id="KW-1015">Disulfide bond</keyword>
<evidence type="ECO:0000313" key="10">
    <source>
        <dbReference type="Proteomes" id="UP000694941"/>
    </source>
</evidence>
<feature type="signal peptide" evidence="8">
    <location>
        <begin position="1"/>
        <end position="23"/>
    </location>
</feature>
<dbReference type="Gene3D" id="2.60.120.260">
    <property type="entry name" value="Galactose-binding domain-like"/>
    <property type="match status" value="1"/>
</dbReference>
<evidence type="ECO:0000256" key="3">
    <source>
        <dbReference type="ARBA" id="ARBA00022737"/>
    </source>
</evidence>
<dbReference type="SUPFAM" id="SSF57535">
    <property type="entry name" value="Complement control module/SCR domain"/>
    <property type="match status" value="2"/>
</dbReference>
<dbReference type="InterPro" id="IPR051277">
    <property type="entry name" value="SEZ6_CSMD_C4BPB_Regulators"/>
</dbReference>
<feature type="domain" description="Sushi" evidence="9">
    <location>
        <begin position="214"/>
        <end position="276"/>
    </location>
</feature>
<organism evidence="10 11">
    <name type="scientific">Limulus polyphemus</name>
    <name type="common">Atlantic horseshoe crab</name>
    <dbReference type="NCBI Taxonomy" id="6850"/>
    <lineage>
        <taxon>Eukaryota</taxon>
        <taxon>Metazoa</taxon>
        <taxon>Ecdysozoa</taxon>
        <taxon>Arthropoda</taxon>
        <taxon>Chelicerata</taxon>
        <taxon>Merostomata</taxon>
        <taxon>Xiphosura</taxon>
        <taxon>Limulidae</taxon>
        <taxon>Limulus</taxon>
    </lineage>
</organism>
<evidence type="ECO:0000313" key="11">
    <source>
        <dbReference type="RefSeq" id="XP_022245551.1"/>
    </source>
</evidence>
<sequence>MLPSKRSIFVVIFLFHNALFPEAERCDYPDRLVHLEVKNTHDSEETVTFVCSKGYILIGNNNTRRCLPDSTLSGRIPVCGMALSPRGVALGSGNIHFHPPRNALDGNPHSCFYTKSEKPRWWRLDMKKTYHVLSVAVTIPLANLIQQFTVYVIGMKNNYQTCSSFNGLFASRRRILVCEGDRGISGRYIHIKDNRPKYRYFGICEVEVYVMKDVTCPTLTLLQNGKVKMTDFPRQRPGQGSRAIYSCVDGYMLHGNATRVCQEDGSWSGRSPVCFVSVDAVRGTSSYYGQPSVAIITGTVLVSSLTLLLLLCFLVIKRRRGDLEKCAVYPESLASISSRIDTKSSAGCLWFKDKIFCAEHSLKNNSPTVSNLGNSNASQSRVNTELLDENDLVELSYNPVEPSSSCNKCSLSNIYKIPFNKSDLKSIEERKNLSSLTRHSSDTKLPVNEFILSSDNLVVPSLQDKTPKSLLTKDPSSSRGLKSAKNHVCCSKCEASSGSETASFKDCQVLCLKPQELSNIPAEEGCNIRRYSNNEDMLVDPCILINNSIYAGVFTPRDSIVMMENDLYSPV</sequence>
<dbReference type="InterPro" id="IPR000436">
    <property type="entry name" value="Sushi_SCR_CCP_dom"/>
</dbReference>
<feature type="transmembrane region" description="Helical" evidence="7">
    <location>
        <begin position="293"/>
        <end position="316"/>
    </location>
</feature>
<evidence type="ECO:0000259" key="9">
    <source>
        <dbReference type="PROSITE" id="PS50923"/>
    </source>
</evidence>
<dbReference type="GeneID" id="111086560"/>
<keyword evidence="1" id="KW-0479">Metal-binding</keyword>
<comment type="caution">
    <text evidence="6">Lacks conserved residue(s) required for the propagation of feature annotation.</text>
</comment>
<feature type="domain" description="Sushi" evidence="9">
    <location>
        <begin position="24"/>
        <end position="81"/>
    </location>
</feature>
<dbReference type="PROSITE" id="PS50923">
    <property type="entry name" value="SUSHI"/>
    <property type="match status" value="2"/>
</dbReference>
<keyword evidence="7" id="KW-1133">Transmembrane helix</keyword>
<dbReference type="InterPro" id="IPR035976">
    <property type="entry name" value="Sushi/SCR/CCP_sf"/>
</dbReference>
<evidence type="ECO:0000256" key="4">
    <source>
        <dbReference type="ARBA" id="ARBA00022837"/>
    </source>
</evidence>
<dbReference type="Pfam" id="PF22633">
    <property type="entry name" value="F5_F8_type_C_2"/>
    <property type="match status" value="1"/>
</dbReference>
<protein>
    <submittedName>
        <fullName evidence="11">Uncharacterized protein LOC111086560 isoform X1</fullName>
    </submittedName>
</protein>
<dbReference type="SUPFAM" id="SSF49785">
    <property type="entry name" value="Galactose-binding domain-like"/>
    <property type="match status" value="1"/>
</dbReference>
<keyword evidence="7" id="KW-0812">Transmembrane</keyword>
<gene>
    <name evidence="11" type="primary">LOC111086560</name>
</gene>
<dbReference type="Proteomes" id="UP000694941">
    <property type="component" value="Unplaced"/>
</dbReference>
<dbReference type="PANTHER" id="PTHR45656">
    <property type="entry name" value="PROTEIN CBR-CLEC-78"/>
    <property type="match status" value="1"/>
</dbReference>
<feature type="chain" id="PRO_5045861674" evidence="8">
    <location>
        <begin position="24"/>
        <end position="571"/>
    </location>
</feature>